<name>A0AAN7LQA4_TRANT</name>
<dbReference type="EMBL" id="JAXQNO010000008">
    <property type="protein sequence ID" value="KAK4793213.1"/>
    <property type="molecule type" value="Genomic_DNA"/>
</dbReference>
<sequence length="103" mass="11906">MFSSWACGCILINGQLWVNRVLAPPILIPFENLPSHGIIVISFYTCHVLIRQCPLGIRCTTIFIRFYEILLVEREKTPAFASLPLYRYRDSIMDIAMRTVLMN</sequence>
<dbReference type="Proteomes" id="UP001346149">
    <property type="component" value="Unassembled WGS sequence"/>
</dbReference>
<protein>
    <submittedName>
        <fullName evidence="1">Uncharacterized protein</fullName>
    </submittedName>
</protein>
<reference evidence="1 2" key="1">
    <citation type="journal article" date="2023" name="Hortic Res">
        <title>Pangenome of water caltrop reveals structural variations and asymmetric subgenome divergence after allopolyploidization.</title>
        <authorList>
            <person name="Zhang X."/>
            <person name="Chen Y."/>
            <person name="Wang L."/>
            <person name="Yuan Y."/>
            <person name="Fang M."/>
            <person name="Shi L."/>
            <person name="Lu R."/>
            <person name="Comes H.P."/>
            <person name="Ma Y."/>
            <person name="Chen Y."/>
            <person name="Huang G."/>
            <person name="Zhou Y."/>
            <person name="Zheng Z."/>
            <person name="Qiu Y."/>
        </authorList>
    </citation>
    <scope>NUCLEOTIDE SEQUENCE [LARGE SCALE GENOMIC DNA]</scope>
    <source>
        <strain evidence="1">F231</strain>
    </source>
</reference>
<dbReference type="AlphaFoldDB" id="A0AAN7LQA4"/>
<proteinExistence type="predicted"/>
<evidence type="ECO:0000313" key="2">
    <source>
        <dbReference type="Proteomes" id="UP001346149"/>
    </source>
</evidence>
<evidence type="ECO:0000313" key="1">
    <source>
        <dbReference type="EMBL" id="KAK4793213.1"/>
    </source>
</evidence>
<organism evidence="1 2">
    <name type="scientific">Trapa natans</name>
    <name type="common">Water chestnut</name>
    <dbReference type="NCBI Taxonomy" id="22666"/>
    <lineage>
        <taxon>Eukaryota</taxon>
        <taxon>Viridiplantae</taxon>
        <taxon>Streptophyta</taxon>
        <taxon>Embryophyta</taxon>
        <taxon>Tracheophyta</taxon>
        <taxon>Spermatophyta</taxon>
        <taxon>Magnoliopsida</taxon>
        <taxon>eudicotyledons</taxon>
        <taxon>Gunneridae</taxon>
        <taxon>Pentapetalae</taxon>
        <taxon>rosids</taxon>
        <taxon>malvids</taxon>
        <taxon>Myrtales</taxon>
        <taxon>Lythraceae</taxon>
        <taxon>Trapa</taxon>
    </lineage>
</organism>
<accession>A0AAN7LQA4</accession>
<gene>
    <name evidence="1" type="ORF">SAY86_023648</name>
</gene>
<comment type="caution">
    <text evidence="1">The sequence shown here is derived from an EMBL/GenBank/DDBJ whole genome shotgun (WGS) entry which is preliminary data.</text>
</comment>
<keyword evidence="2" id="KW-1185">Reference proteome</keyword>